<name>A0ABD2XCJ7_9HYME</name>
<keyword evidence="2" id="KW-0469">Meiosis</keyword>
<keyword evidence="6" id="KW-1185">Reference proteome</keyword>
<dbReference type="AlphaFoldDB" id="A0ABD2XCJ7"/>
<dbReference type="InterPro" id="IPR052469">
    <property type="entry name" value="MEIOB"/>
</dbReference>
<comment type="caution">
    <text evidence="5">The sequence shown here is derived from an EMBL/GenBank/DDBJ whole genome shotgun (WGS) entry which is preliminary data.</text>
</comment>
<dbReference type="SUPFAM" id="SSF50249">
    <property type="entry name" value="Nucleic acid-binding proteins"/>
    <property type="match status" value="2"/>
</dbReference>
<dbReference type="GO" id="GO:0051321">
    <property type="term" value="P:meiotic cell cycle"/>
    <property type="evidence" value="ECO:0007669"/>
    <property type="project" value="UniProtKB-KW"/>
</dbReference>
<dbReference type="PANTHER" id="PTHR21166:SF2">
    <property type="entry name" value="CELL DIVISION CONTROL PROTEIN 24 OB DOMAIN-CONTAINING PROTEIN-RELATED"/>
    <property type="match status" value="1"/>
</dbReference>
<accession>A0ABD2XCJ7</accession>
<feature type="domain" description="MEIOB-like N-terminal" evidence="4">
    <location>
        <begin position="3"/>
        <end position="141"/>
    </location>
</feature>
<dbReference type="GO" id="GO:0003677">
    <property type="term" value="F:DNA binding"/>
    <property type="evidence" value="ECO:0007669"/>
    <property type="project" value="UniProtKB-KW"/>
</dbReference>
<comment type="similarity">
    <text evidence="3">Belongs to the MEIOB family.</text>
</comment>
<keyword evidence="1" id="KW-0238">DNA-binding</keyword>
<dbReference type="InterPro" id="IPR056880">
    <property type="entry name" value="OB_MEIOB_N"/>
</dbReference>
<evidence type="ECO:0000313" key="5">
    <source>
        <dbReference type="EMBL" id="KAL3403191.1"/>
    </source>
</evidence>
<organism evidence="5 6">
    <name type="scientific">Trichogramma kaykai</name>
    <dbReference type="NCBI Taxonomy" id="54128"/>
    <lineage>
        <taxon>Eukaryota</taxon>
        <taxon>Metazoa</taxon>
        <taxon>Ecdysozoa</taxon>
        <taxon>Arthropoda</taxon>
        <taxon>Hexapoda</taxon>
        <taxon>Insecta</taxon>
        <taxon>Pterygota</taxon>
        <taxon>Neoptera</taxon>
        <taxon>Endopterygota</taxon>
        <taxon>Hymenoptera</taxon>
        <taxon>Apocrita</taxon>
        <taxon>Proctotrupomorpha</taxon>
        <taxon>Chalcidoidea</taxon>
        <taxon>Trichogrammatidae</taxon>
        <taxon>Trichogramma</taxon>
    </lineage>
</organism>
<proteinExistence type="inferred from homology"/>
<evidence type="ECO:0000259" key="4">
    <source>
        <dbReference type="Pfam" id="PF24903"/>
    </source>
</evidence>
<gene>
    <name evidence="5" type="ORF">TKK_004301</name>
</gene>
<evidence type="ECO:0000256" key="3">
    <source>
        <dbReference type="ARBA" id="ARBA00038329"/>
    </source>
</evidence>
<dbReference type="EMBL" id="JBJJXI010000032">
    <property type="protein sequence ID" value="KAL3403191.1"/>
    <property type="molecule type" value="Genomic_DNA"/>
</dbReference>
<dbReference type="InterPro" id="IPR012340">
    <property type="entry name" value="NA-bd_OB-fold"/>
</dbReference>
<dbReference type="Proteomes" id="UP001627154">
    <property type="component" value="Unassembled WGS sequence"/>
</dbReference>
<protein>
    <recommendedName>
        <fullName evidence="4">MEIOB-like N-terminal domain-containing protein</fullName>
    </recommendedName>
</protein>
<dbReference type="Gene3D" id="2.40.50.140">
    <property type="entry name" value="Nucleic acid-binding proteins"/>
    <property type="match status" value="2"/>
</dbReference>
<evidence type="ECO:0000313" key="6">
    <source>
        <dbReference type="Proteomes" id="UP001627154"/>
    </source>
</evidence>
<dbReference type="PANTHER" id="PTHR21166">
    <property type="entry name" value="CELL DIVISION CONTROL PROTEIN 24 OB DOMAIN-CONTAINING PROTEIN-RELATED"/>
    <property type="match status" value="1"/>
</dbReference>
<sequence length="471" mass="52665">MANVSRQPICSLQPQMQNTVIVGVIIRSQNSKIIERTRYNNGSRAVWNFTLRDSVNDFINATVWGAVDFINKLFTTYGIGSVVEVINAKITDRKPDDPNEVYVPSVTSQFTLTLNQSSSLMQLHSSPATPRYASLIRVPTKNPAGALNLAYVLENAESLKNQYVDVIVVVTFVSQTREIVTRLGELSKIREFEVSDPSTNHSLPLTLWDLEWIKLADKWEPKHTVLFLADAQVTYSDKVRKSTLTIVRKTVITENPDISETKQMRDVFLTKPDIGSTSPYAVPNPNSITKQMTIREITNRLNLAASIVSDERLQLLVVVTAMVDDMNLDSNDLTLLSARCAKCKRMVANGNESCMNLECPFGNGLKAPMNVVSLNILITLKDDTGYLVGCRLRDTAAEQVIGCTAEAIGGMTREQRIKLKEKYYKKLCIVRMQIIGPSANIQKSIYNILALNVLNHDDKFEPFDIDDSELP</sequence>
<reference evidence="5 6" key="1">
    <citation type="journal article" date="2024" name="bioRxiv">
        <title>A reference genome for Trichogramma kaykai: A tiny desert-dwelling parasitoid wasp with competing sex-ratio distorters.</title>
        <authorList>
            <person name="Culotta J."/>
            <person name="Lindsey A.R."/>
        </authorList>
    </citation>
    <scope>NUCLEOTIDE SEQUENCE [LARGE SCALE GENOMIC DNA]</scope>
    <source>
        <strain evidence="5 6">KSX58</strain>
    </source>
</reference>
<evidence type="ECO:0000256" key="2">
    <source>
        <dbReference type="ARBA" id="ARBA00023254"/>
    </source>
</evidence>
<dbReference type="Pfam" id="PF24903">
    <property type="entry name" value="OB_MEIOB_N"/>
    <property type="match status" value="1"/>
</dbReference>
<evidence type="ECO:0000256" key="1">
    <source>
        <dbReference type="ARBA" id="ARBA00023125"/>
    </source>
</evidence>